<keyword evidence="2" id="KW-1185">Reference proteome</keyword>
<dbReference type="AlphaFoldDB" id="A0A8H5CF52"/>
<reference evidence="1 2" key="1">
    <citation type="journal article" date="2020" name="ISME J.">
        <title>Uncovering the hidden diversity of litter-decomposition mechanisms in mushroom-forming fungi.</title>
        <authorList>
            <person name="Floudas D."/>
            <person name="Bentzer J."/>
            <person name="Ahren D."/>
            <person name="Johansson T."/>
            <person name="Persson P."/>
            <person name="Tunlid A."/>
        </authorList>
    </citation>
    <scope>NUCLEOTIDE SEQUENCE [LARGE SCALE GENOMIC DNA]</scope>
    <source>
        <strain evidence="1 2">CBS 175.51</strain>
    </source>
</reference>
<organism evidence="1 2">
    <name type="scientific">Ephemerocybe angulata</name>
    <dbReference type="NCBI Taxonomy" id="980116"/>
    <lineage>
        <taxon>Eukaryota</taxon>
        <taxon>Fungi</taxon>
        <taxon>Dikarya</taxon>
        <taxon>Basidiomycota</taxon>
        <taxon>Agaricomycotina</taxon>
        <taxon>Agaricomycetes</taxon>
        <taxon>Agaricomycetidae</taxon>
        <taxon>Agaricales</taxon>
        <taxon>Agaricineae</taxon>
        <taxon>Psathyrellaceae</taxon>
        <taxon>Ephemerocybe</taxon>
    </lineage>
</organism>
<evidence type="ECO:0000313" key="1">
    <source>
        <dbReference type="EMBL" id="KAF5339382.1"/>
    </source>
</evidence>
<comment type="caution">
    <text evidence="1">The sequence shown here is derived from an EMBL/GenBank/DDBJ whole genome shotgun (WGS) entry which is preliminary data.</text>
</comment>
<protein>
    <submittedName>
        <fullName evidence="1">Uncharacterized protein</fullName>
    </submittedName>
</protein>
<dbReference type="OrthoDB" id="3352450at2759"/>
<dbReference type="Proteomes" id="UP000541558">
    <property type="component" value="Unassembled WGS sequence"/>
</dbReference>
<dbReference type="EMBL" id="JAACJK010000008">
    <property type="protein sequence ID" value="KAF5339382.1"/>
    <property type="molecule type" value="Genomic_DNA"/>
</dbReference>
<evidence type="ECO:0000313" key="2">
    <source>
        <dbReference type="Proteomes" id="UP000541558"/>
    </source>
</evidence>
<accession>A0A8H5CF52</accession>
<gene>
    <name evidence="1" type="ORF">D9611_009819</name>
</gene>
<name>A0A8H5CF52_9AGAR</name>
<sequence length="108" mass="11344">MDAADSDVPKLENIDEVLVSKALTEAKKEGVFAGLTGGLASAVIGGRLLKFNRNTTIFCGVASGVLSGYYFAQAFRTTAIAQLRAEDYRLAVAKAQGAEKQETVVTSA</sequence>
<proteinExistence type="predicted"/>